<sequence>MNAIIVDDEAHNIENLQGILSRGFPAITVLGTAATINAAAALITAQTPDLVFLDIQMGKETGFDLLKRLPERGFEVIFVTAYDQYGIQAIKFAALDYILKPIDENELKAAIEGAVEKWSRKQSYQQLNFLINHLKGTGKAPAKIALPLFQETRYVAVDSIVRCEAQNTYVYFYLNNGEKILVSRPLKEYDELLAPGGFIRCHQTHLVNPVFIKSLLKEDGGCLLLTNEEKIPVSKAKRDAVKRALAG</sequence>
<evidence type="ECO:0000256" key="1">
    <source>
        <dbReference type="PROSITE-ProRule" id="PRU00169"/>
    </source>
</evidence>
<protein>
    <submittedName>
        <fullName evidence="4">Two component transcriptional regulator, LytTR family</fullName>
    </submittedName>
</protein>
<feature type="domain" description="Response regulatory" evidence="2">
    <location>
        <begin position="2"/>
        <end position="115"/>
    </location>
</feature>
<dbReference type="InterPro" id="IPR001789">
    <property type="entry name" value="Sig_transdc_resp-reg_receiver"/>
</dbReference>
<dbReference type="AlphaFoldDB" id="A0A1G6YRL5"/>
<feature type="domain" description="HTH LytTR-type" evidence="3">
    <location>
        <begin position="146"/>
        <end position="247"/>
    </location>
</feature>
<keyword evidence="1" id="KW-0597">Phosphoprotein</keyword>
<evidence type="ECO:0000259" key="3">
    <source>
        <dbReference type="PROSITE" id="PS50930"/>
    </source>
</evidence>
<dbReference type="Gene3D" id="2.40.50.1020">
    <property type="entry name" value="LytTr DNA-binding domain"/>
    <property type="match status" value="1"/>
</dbReference>
<dbReference type="PROSITE" id="PS50930">
    <property type="entry name" value="HTH_LYTTR"/>
    <property type="match status" value="1"/>
</dbReference>
<dbReference type="GO" id="GO:0003677">
    <property type="term" value="F:DNA binding"/>
    <property type="evidence" value="ECO:0007669"/>
    <property type="project" value="InterPro"/>
</dbReference>
<dbReference type="SMART" id="SM00850">
    <property type="entry name" value="LytTR"/>
    <property type="match status" value="1"/>
</dbReference>
<dbReference type="PANTHER" id="PTHR37299">
    <property type="entry name" value="TRANSCRIPTIONAL REGULATOR-RELATED"/>
    <property type="match status" value="1"/>
</dbReference>
<dbReference type="Pfam" id="PF00072">
    <property type="entry name" value="Response_reg"/>
    <property type="match status" value="1"/>
</dbReference>
<dbReference type="PROSITE" id="PS50110">
    <property type="entry name" value="RESPONSE_REGULATORY"/>
    <property type="match status" value="1"/>
</dbReference>
<dbReference type="SUPFAM" id="SSF52172">
    <property type="entry name" value="CheY-like"/>
    <property type="match status" value="1"/>
</dbReference>
<name>A0A1G6YRL5_NIADE</name>
<dbReference type="Gene3D" id="3.40.50.2300">
    <property type="match status" value="1"/>
</dbReference>
<dbReference type="Pfam" id="PF04397">
    <property type="entry name" value="LytTR"/>
    <property type="match status" value="1"/>
</dbReference>
<dbReference type="OrthoDB" id="1646880at2"/>
<dbReference type="RefSeq" id="WP_090392244.1">
    <property type="nucleotide sequence ID" value="NZ_FMZO01000016.1"/>
</dbReference>
<keyword evidence="5" id="KW-1185">Reference proteome</keyword>
<accession>A0A1G6YRL5</accession>
<gene>
    <name evidence="4" type="ORF">SAMN04487894_11651</name>
</gene>
<proteinExistence type="predicted"/>
<feature type="modified residue" description="4-aspartylphosphate" evidence="1">
    <location>
        <position position="54"/>
    </location>
</feature>
<dbReference type="InterPro" id="IPR011006">
    <property type="entry name" value="CheY-like_superfamily"/>
</dbReference>
<organism evidence="4 5">
    <name type="scientific">Niabella drilacis (strain DSM 25811 / CCM 8410 / CCUG 62505 / LMG 26954 / E90)</name>
    <dbReference type="NCBI Taxonomy" id="1285928"/>
    <lineage>
        <taxon>Bacteria</taxon>
        <taxon>Pseudomonadati</taxon>
        <taxon>Bacteroidota</taxon>
        <taxon>Chitinophagia</taxon>
        <taxon>Chitinophagales</taxon>
        <taxon>Chitinophagaceae</taxon>
        <taxon>Niabella</taxon>
    </lineage>
</organism>
<dbReference type="Proteomes" id="UP000198757">
    <property type="component" value="Unassembled WGS sequence"/>
</dbReference>
<dbReference type="STRING" id="1285928.SAMN04487894_11651"/>
<reference evidence="5" key="1">
    <citation type="submission" date="2016-10" db="EMBL/GenBank/DDBJ databases">
        <authorList>
            <person name="Varghese N."/>
            <person name="Submissions S."/>
        </authorList>
    </citation>
    <scope>NUCLEOTIDE SEQUENCE [LARGE SCALE GENOMIC DNA]</scope>
    <source>
        <strain evidence="5">DSM 25811 / CCM 8410 / LMG 26954 / E90</strain>
    </source>
</reference>
<evidence type="ECO:0000313" key="5">
    <source>
        <dbReference type="Proteomes" id="UP000198757"/>
    </source>
</evidence>
<dbReference type="InterPro" id="IPR007492">
    <property type="entry name" value="LytTR_DNA-bd_dom"/>
</dbReference>
<dbReference type="PANTHER" id="PTHR37299:SF1">
    <property type="entry name" value="STAGE 0 SPORULATION PROTEIN A HOMOLOG"/>
    <property type="match status" value="1"/>
</dbReference>
<dbReference type="SMART" id="SM00448">
    <property type="entry name" value="REC"/>
    <property type="match status" value="1"/>
</dbReference>
<dbReference type="InterPro" id="IPR046947">
    <property type="entry name" value="LytR-like"/>
</dbReference>
<dbReference type="GO" id="GO:0000156">
    <property type="term" value="F:phosphorelay response regulator activity"/>
    <property type="evidence" value="ECO:0007669"/>
    <property type="project" value="InterPro"/>
</dbReference>
<dbReference type="EMBL" id="FMZO01000016">
    <property type="protein sequence ID" value="SDD92307.1"/>
    <property type="molecule type" value="Genomic_DNA"/>
</dbReference>
<evidence type="ECO:0000313" key="4">
    <source>
        <dbReference type="EMBL" id="SDD92307.1"/>
    </source>
</evidence>
<evidence type="ECO:0000259" key="2">
    <source>
        <dbReference type="PROSITE" id="PS50110"/>
    </source>
</evidence>